<dbReference type="SUPFAM" id="SSF82199">
    <property type="entry name" value="SET domain"/>
    <property type="match status" value="1"/>
</dbReference>
<comment type="caution">
    <text evidence="3">The sequence shown here is derived from an EMBL/GenBank/DDBJ whole genome shotgun (WGS) entry which is preliminary data.</text>
</comment>
<feature type="region of interest" description="Disordered" evidence="1">
    <location>
        <begin position="558"/>
        <end position="644"/>
    </location>
</feature>
<dbReference type="SMART" id="SM00317">
    <property type="entry name" value="SET"/>
    <property type="match status" value="1"/>
</dbReference>
<feature type="compositionally biased region" description="Acidic residues" evidence="1">
    <location>
        <begin position="1236"/>
        <end position="1262"/>
    </location>
</feature>
<dbReference type="EMBL" id="JAIZAY010000020">
    <property type="protein sequence ID" value="KAJ8023168.1"/>
    <property type="molecule type" value="Genomic_DNA"/>
</dbReference>
<dbReference type="Pfam" id="PF00856">
    <property type="entry name" value="SET"/>
    <property type="match status" value="1"/>
</dbReference>
<evidence type="ECO:0000313" key="3">
    <source>
        <dbReference type="EMBL" id="KAJ8023168.1"/>
    </source>
</evidence>
<dbReference type="Gene3D" id="2.170.270.10">
    <property type="entry name" value="SET domain"/>
    <property type="match status" value="1"/>
</dbReference>
<feature type="region of interest" description="Disordered" evidence="1">
    <location>
        <begin position="507"/>
        <end position="541"/>
    </location>
</feature>
<organism evidence="3 4">
    <name type="scientific">Holothuria leucospilota</name>
    <name type="common">Black long sea cucumber</name>
    <name type="synonym">Mertensiothuria leucospilota</name>
    <dbReference type="NCBI Taxonomy" id="206669"/>
    <lineage>
        <taxon>Eukaryota</taxon>
        <taxon>Metazoa</taxon>
        <taxon>Echinodermata</taxon>
        <taxon>Eleutherozoa</taxon>
        <taxon>Echinozoa</taxon>
        <taxon>Holothuroidea</taxon>
        <taxon>Aspidochirotacea</taxon>
        <taxon>Aspidochirotida</taxon>
        <taxon>Holothuriidae</taxon>
        <taxon>Holothuria</taxon>
    </lineage>
</organism>
<protein>
    <submittedName>
        <fullName evidence="3">N-lysine methyltransferase KMT5A-B</fullName>
    </submittedName>
</protein>
<keyword evidence="4" id="KW-1185">Reference proteome</keyword>
<feature type="compositionally biased region" description="Basic and acidic residues" evidence="1">
    <location>
        <begin position="363"/>
        <end position="374"/>
    </location>
</feature>
<feature type="compositionally biased region" description="Basic and acidic residues" evidence="1">
    <location>
        <begin position="1273"/>
        <end position="1298"/>
    </location>
</feature>
<feature type="region of interest" description="Disordered" evidence="1">
    <location>
        <begin position="334"/>
        <end position="452"/>
    </location>
</feature>
<dbReference type="PROSITE" id="PS50280">
    <property type="entry name" value="SET"/>
    <property type="match status" value="1"/>
</dbReference>
<dbReference type="PANTHER" id="PTHR33480:SF1">
    <property type="entry name" value="TYR RECOMBINASE DOMAIN-CONTAINING PROTEIN"/>
    <property type="match status" value="1"/>
</dbReference>
<feature type="compositionally biased region" description="Polar residues" evidence="1">
    <location>
        <begin position="558"/>
        <end position="570"/>
    </location>
</feature>
<feature type="region of interest" description="Disordered" evidence="1">
    <location>
        <begin position="208"/>
        <end position="240"/>
    </location>
</feature>
<feature type="compositionally biased region" description="Polar residues" evidence="1">
    <location>
        <begin position="375"/>
        <end position="385"/>
    </location>
</feature>
<name>A0A9Q0YIJ1_HOLLE</name>
<feature type="compositionally biased region" description="Polar residues" evidence="1">
    <location>
        <begin position="507"/>
        <end position="519"/>
    </location>
</feature>
<feature type="compositionally biased region" description="Polar residues" evidence="1">
    <location>
        <begin position="532"/>
        <end position="541"/>
    </location>
</feature>
<feature type="compositionally biased region" description="Polar residues" evidence="1">
    <location>
        <begin position="432"/>
        <end position="452"/>
    </location>
</feature>
<keyword evidence="3" id="KW-0808">Transferase</keyword>
<feature type="compositionally biased region" description="Acidic residues" evidence="1">
    <location>
        <begin position="579"/>
        <end position="596"/>
    </location>
</feature>
<sequence>MRTRKKQVPSDVEAQSFINIKDKEGFHVEEVGNKGRGVITDKAFQKGEFLLQYHGKLCSWEEGDRLEEENSTGFRFFFLFKSKGYCIDATEEPAEIEPCLGRLVNHGEKNEINAKLKVIPDNKGQPALCLFAHRDIIAGEELLYDYGIKDLPWKVPSKKNDPLKPPEKNKKVVMGKHADSSERLSMTSEYSEAAGNGLANCMSATEDLSRELTHTSTRESISDPSKSPEENHEGMRVNDHGDQLLEKVCTSQENSEATECNSIAYETGTEENLSSLPKVPPNERTSCQEFPENNEGMVVNDQGDQLSEKICSSQITSAVTGCNSKVYETGTEENLSSLSKVPPKECTSGATFPENNEGMIVNDHGDQPSEREYSSQENFEGTECNSKAHKTGTDENLSSLKKVPPKECTSGPTFPENNEDIIVNDHGDQSSERICSSQENSEGAGCNSNAYETGTDQNLSQLAEVPPNVCANRSNFPEKDEAVLGKQAESSERLCMSAAEDLLGKLTQMSPRESISDPSKSPEENHEGGGSSNRLQTSCENSAETECSPTLCVTATGMSENSDTESQTHIGPTAREAWDSDDYSSGSDDDSSDSSEESYVPETDDEGSDHSEVIPLFHRPSPKLRKGKDIPGCSKEVSNEDWSETKGATESAVTNDVYVMRTHNTADSRCYDKPAYCHVCYVPQKKLIVHIKQHSEDPLVAQWLAAKGKEKEKLWVKIRNFGNHVHNYGVLEKGEGDLVVVYRPKGYANPSDYQPCVNCLGYYSCNEFYRHRCKLREESSARELDSGKKRRRSHLKESRLLLPPPQGCTAGEIVHRLLETLRSDDISRVIKGDQMILQLAKKLCFRHGHDKEQFNTLRTKLRQVSRLVLEYRLITGNNAGSLEDMITPSQFCNVVAAVRKLSGFDDDKHNYTKPSLALKLGHTLKKVAMMLVSEALIEGSTDKERLARDFHTLLKENWETEVSSHALRTLYQGKRNNPKLIPLTSDVIMLTRYLREEIGKNMKTLTDAEEAVARENAWKDLSAATVTLLMLFNRKRQGEISKMSLEDYSHVERGVSHVLDVQTLSQFEQDLVKVIWRVEIVGKRGRTVPVLITDKMKGALDELVKFRSVVGVNSTNQFMFPVLCSDHHIRGCDTLRTYSSLCGAKRPDLLRSTQLRKHIAVMSQVMALTENELDVVANFLGHDVRIHREYYRLPDPAIQVAKVAKLLVALEGDGGNPGEIIKGKTLDQLQLHEDEEIDQDANCGSDEDETAESEGDMTDELSQDLPENLGGKRTHDDDQHQREDAKKRCKELPDEPTKRVWSESEKAAVLRHFSNHIHLHKLPRKEAIEKCLAQEPCLRRRTWKNIKDFVRNKITSNARKTER</sequence>
<evidence type="ECO:0000313" key="4">
    <source>
        <dbReference type="Proteomes" id="UP001152320"/>
    </source>
</evidence>
<proteinExistence type="predicted"/>
<evidence type="ECO:0000256" key="1">
    <source>
        <dbReference type="SAM" id="MobiDB-lite"/>
    </source>
</evidence>
<feature type="region of interest" description="Disordered" evidence="1">
    <location>
        <begin position="265"/>
        <end position="295"/>
    </location>
</feature>
<dbReference type="InterPro" id="IPR001214">
    <property type="entry name" value="SET_dom"/>
</dbReference>
<dbReference type="GO" id="GO:0008168">
    <property type="term" value="F:methyltransferase activity"/>
    <property type="evidence" value="ECO:0007669"/>
    <property type="project" value="UniProtKB-KW"/>
</dbReference>
<dbReference type="OrthoDB" id="5376140at2759"/>
<feature type="domain" description="SET" evidence="2">
    <location>
        <begin position="24"/>
        <end position="147"/>
    </location>
</feature>
<gene>
    <name evidence="3" type="ORF">HOLleu_38273</name>
</gene>
<dbReference type="GO" id="GO:0032259">
    <property type="term" value="P:methylation"/>
    <property type="evidence" value="ECO:0007669"/>
    <property type="project" value="UniProtKB-KW"/>
</dbReference>
<feature type="region of interest" description="Disordered" evidence="1">
    <location>
        <begin position="155"/>
        <end position="191"/>
    </location>
</feature>
<evidence type="ECO:0000259" key="2">
    <source>
        <dbReference type="PROSITE" id="PS50280"/>
    </source>
</evidence>
<accession>A0A9Q0YIJ1</accession>
<keyword evidence="3" id="KW-0489">Methyltransferase</keyword>
<feature type="compositionally biased region" description="Basic and acidic residues" evidence="1">
    <location>
        <begin position="155"/>
        <end position="182"/>
    </location>
</feature>
<dbReference type="PANTHER" id="PTHR33480">
    <property type="entry name" value="SET DOMAIN-CONTAINING PROTEIN-RELATED"/>
    <property type="match status" value="1"/>
</dbReference>
<feature type="region of interest" description="Disordered" evidence="1">
    <location>
        <begin position="1236"/>
        <end position="1298"/>
    </location>
</feature>
<dbReference type="Proteomes" id="UP001152320">
    <property type="component" value="Chromosome 20"/>
</dbReference>
<reference evidence="3" key="1">
    <citation type="submission" date="2021-10" db="EMBL/GenBank/DDBJ databases">
        <title>Tropical sea cucumber genome reveals ecological adaptation and Cuvierian tubules defense mechanism.</title>
        <authorList>
            <person name="Chen T."/>
        </authorList>
    </citation>
    <scope>NUCLEOTIDE SEQUENCE</scope>
    <source>
        <strain evidence="3">Nanhai2018</strain>
        <tissue evidence="3">Muscle</tissue>
    </source>
</reference>
<dbReference type="InterPro" id="IPR046341">
    <property type="entry name" value="SET_dom_sf"/>
</dbReference>